<feature type="binding site" description="in other chain" evidence="6">
    <location>
        <position position="306"/>
    </location>
    <ligand>
        <name>K(+)</name>
        <dbReference type="ChEBI" id="CHEBI:29103"/>
        <note>ligand shared between two tetrameric partners</note>
    </ligand>
</feature>
<dbReference type="CDD" id="cd04601">
    <property type="entry name" value="CBS_pair_IMPDH"/>
    <property type="match status" value="1"/>
</dbReference>
<keyword evidence="5" id="KW-0520">NAD</keyword>
<dbReference type="SUPFAM" id="SSF51412">
    <property type="entry name" value="Inosine monophosphate dehydrogenase (IMPDH)"/>
    <property type="match status" value="1"/>
</dbReference>
<evidence type="ECO:0000313" key="11">
    <source>
        <dbReference type="Proteomes" id="UP000176665"/>
    </source>
</evidence>
<dbReference type="InterPro" id="IPR005990">
    <property type="entry name" value="IMP_DH"/>
</dbReference>
<feature type="binding site" description="in other chain" evidence="6">
    <location>
        <position position="303"/>
    </location>
    <ligand>
        <name>K(+)</name>
        <dbReference type="ChEBI" id="CHEBI:29103"/>
        <note>ligand shared between two tetrameric partners</note>
    </ligand>
</feature>
<proteinExistence type="inferred from homology"/>
<keyword evidence="4 7" id="KW-0129">CBS domain</keyword>
<dbReference type="InterPro" id="IPR000644">
    <property type="entry name" value="CBS_dom"/>
</dbReference>
<dbReference type="NCBIfam" id="TIGR01302">
    <property type="entry name" value="IMP_dehydrog"/>
    <property type="match status" value="1"/>
</dbReference>
<keyword evidence="6" id="KW-0630">Potassium</keyword>
<dbReference type="Proteomes" id="UP000176665">
    <property type="component" value="Unassembled WGS sequence"/>
</dbReference>
<gene>
    <name evidence="10" type="ORF">A2W14_06795</name>
</gene>
<dbReference type="SMART" id="SM01240">
    <property type="entry name" value="IMPDH"/>
    <property type="match status" value="1"/>
</dbReference>
<organism evidence="10 11">
    <name type="scientific">Candidatus Gottesmanbacteria bacterium RBG_16_37_8</name>
    <dbReference type="NCBI Taxonomy" id="1798371"/>
    <lineage>
        <taxon>Bacteria</taxon>
        <taxon>Candidatus Gottesmaniibacteriota</taxon>
    </lineage>
</organism>
<dbReference type="PANTHER" id="PTHR11911:SF111">
    <property type="entry name" value="INOSINE-5'-MONOPHOSPHATE DEHYDROGENASE"/>
    <property type="match status" value="1"/>
</dbReference>
<feature type="binding site" evidence="5">
    <location>
        <begin position="299"/>
        <end position="301"/>
    </location>
    <ligand>
        <name>NAD(+)</name>
        <dbReference type="ChEBI" id="CHEBI:57540"/>
    </ligand>
</feature>
<dbReference type="InterPro" id="IPR001093">
    <property type="entry name" value="IMP_DH_GMPRt"/>
</dbReference>
<dbReference type="SUPFAM" id="SSF54631">
    <property type="entry name" value="CBS-domain pair"/>
    <property type="match status" value="1"/>
</dbReference>
<comment type="caution">
    <text evidence="10">The sequence shown here is derived from an EMBL/GenBank/DDBJ whole genome shotgun (WGS) entry which is preliminary data.</text>
</comment>
<dbReference type="Pfam" id="PF00478">
    <property type="entry name" value="IMPDH"/>
    <property type="match status" value="1"/>
</dbReference>
<dbReference type="Gene3D" id="3.20.20.70">
    <property type="entry name" value="Aldolase class I"/>
    <property type="match status" value="1"/>
</dbReference>
<dbReference type="PIRSF" id="PIRSF000130">
    <property type="entry name" value="IMPDH"/>
    <property type="match status" value="1"/>
</dbReference>
<dbReference type="InterPro" id="IPR013785">
    <property type="entry name" value="Aldolase_TIM"/>
</dbReference>
<feature type="binding site" evidence="5">
    <location>
        <begin position="249"/>
        <end position="251"/>
    </location>
    <ligand>
        <name>NAD(+)</name>
        <dbReference type="ChEBI" id="CHEBI:57540"/>
    </ligand>
</feature>
<dbReference type="InterPro" id="IPR046342">
    <property type="entry name" value="CBS_dom_sf"/>
</dbReference>
<dbReference type="PANTHER" id="PTHR11911">
    <property type="entry name" value="INOSINE-5-MONOPHOSPHATE DEHYDROGENASE RELATED"/>
    <property type="match status" value="1"/>
</dbReference>
<dbReference type="SMART" id="SM00116">
    <property type="entry name" value="CBS"/>
    <property type="match status" value="2"/>
</dbReference>
<keyword evidence="3 8" id="KW-0560">Oxidoreductase</keyword>
<name>A0A1F5YWK1_9BACT</name>
<dbReference type="PROSITE" id="PS51371">
    <property type="entry name" value="CBS"/>
    <property type="match status" value="2"/>
</dbReference>
<evidence type="ECO:0000256" key="3">
    <source>
        <dbReference type="ARBA" id="ARBA00023002"/>
    </source>
</evidence>
<protein>
    <submittedName>
        <fullName evidence="10">IMP dehydrogenase</fullName>
    </submittedName>
</protein>
<dbReference type="GO" id="GO:0006183">
    <property type="term" value="P:GTP biosynthetic process"/>
    <property type="evidence" value="ECO:0007669"/>
    <property type="project" value="TreeGrafter"/>
</dbReference>
<feature type="binding site" description="in other chain" evidence="6">
    <location>
        <position position="301"/>
    </location>
    <ligand>
        <name>K(+)</name>
        <dbReference type="ChEBI" id="CHEBI:29103"/>
        <note>ligand shared between two tetrameric partners</note>
    </ligand>
</feature>
<sequence>MDNNYKLALTYDDVLLVPKRSKIAHRRDVSTKVNLTRDITLEVPFISANMDTVTESKMAISLAHNGGIGIIHRFMSVERQVNEVKKVKRHEGFILYKPFTLLPWQTVREANLKAEETKVSSFIIIDEADRVQGILTRRDLVFAGNFKTPVSQIMTPFNKLITASYKITYQKAKEIILKNKIEKLPLVDENKKLKGLITAKSIEHLGLYPRATTDKYGRLRVGAAVGAVGDFLERTKELIEAGCDVIVVDVAHGHNEIALSAVKKVRSKYKDVALIGGNVATSAAIKDLIKLGVDAIKVGIGPGGLCTTRIVTGIGMPQFTAVRECSYAAKNSSVSIIADGGTNFPGDITKALAAGSSACMLAGWFAGTDEAPGGVIMRDGLKYKVHRGAASFLAVADRKIASEEITSVDRLNTIVAEGVEALVPYKGSVNDVIDQLLGALRSGMSYCNANSIKEMQKNAEFVRITESGLRESKSHNVKLI</sequence>
<evidence type="ECO:0000256" key="6">
    <source>
        <dbReference type="PIRSR" id="PIRSR000130-4"/>
    </source>
</evidence>
<evidence type="ECO:0000313" key="10">
    <source>
        <dbReference type="EMBL" id="OGG04506.1"/>
    </source>
</evidence>
<dbReference type="FunFam" id="3.20.20.70:FF:000424">
    <property type="entry name" value="Inosine-5'-monophosphate dehydrogenase 2"/>
    <property type="match status" value="1"/>
</dbReference>
<dbReference type="AlphaFoldDB" id="A0A1F5YWK1"/>
<dbReference type="EMBL" id="MFJA01000001">
    <property type="protein sequence ID" value="OGG04506.1"/>
    <property type="molecule type" value="Genomic_DNA"/>
</dbReference>
<evidence type="ECO:0000256" key="2">
    <source>
        <dbReference type="ARBA" id="ARBA00022723"/>
    </source>
</evidence>
<dbReference type="Pfam" id="PF00571">
    <property type="entry name" value="CBS"/>
    <property type="match status" value="2"/>
</dbReference>
<feature type="domain" description="CBS" evidence="9">
    <location>
        <begin position="154"/>
        <end position="212"/>
    </location>
</feature>
<evidence type="ECO:0000256" key="4">
    <source>
        <dbReference type="ARBA" id="ARBA00023122"/>
    </source>
</evidence>
<reference evidence="10 11" key="1">
    <citation type="journal article" date="2016" name="Nat. Commun.">
        <title>Thousands of microbial genomes shed light on interconnected biogeochemical processes in an aquifer system.</title>
        <authorList>
            <person name="Anantharaman K."/>
            <person name="Brown C.T."/>
            <person name="Hug L.A."/>
            <person name="Sharon I."/>
            <person name="Castelle C.J."/>
            <person name="Probst A.J."/>
            <person name="Thomas B.C."/>
            <person name="Singh A."/>
            <person name="Wilkins M.J."/>
            <person name="Karaoz U."/>
            <person name="Brodie E.L."/>
            <person name="Williams K.H."/>
            <person name="Hubbard S.S."/>
            <person name="Banfield J.F."/>
        </authorList>
    </citation>
    <scope>NUCLEOTIDE SEQUENCE [LARGE SCALE GENOMIC DNA]</scope>
</reference>
<evidence type="ECO:0000259" key="9">
    <source>
        <dbReference type="PROSITE" id="PS51371"/>
    </source>
</evidence>
<feature type="domain" description="CBS" evidence="9">
    <location>
        <begin position="94"/>
        <end position="150"/>
    </location>
</feature>
<evidence type="ECO:0000256" key="7">
    <source>
        <dbReference type="PROSITE-ProRule" id="PRU00703"/>
    </source>
</evidence>
<evidence type="ECO:0000256" key="5">
    <source>
        <dbReference type="PIRSR" id="PIRSR000130-3"/>
    </source>
</evidence>
<comment type="similarity">
    <text evidence="1 8">Belongs to the IMPDH/GMPR family.</text>
</comment>
<evidence type="ECO:0000256" key="8">
    <source>
        <dbReference type="RuleBase" id="RU003927"/>
    </source>
</evidence>
<dbReference type="GO" id="GO:0046872">
    <property type="term" value="F:metal ion binding"/>
    <property type="evidence" value="ECO:0007669"/>
    <property type="project" value="UniProtKB-KW"/>
</dbReference>
<dbReference type="STRING" id="1798371.A2W14_06795"/>
<accession>A0A1F5YWK1</accession>
<dbReference type="CDD" id="cd00381">
    <property type="entry name" value="IMPDH"/>
    <property type="match status" value="1"/>
</dbReference>
<dbReference type="GO" id="GO:0003938">
    <property type="term" value="F:IMP dehydrogenase activity"/>
    <property type="evidence" value="ECO:0007669"/>
    <property type="project" value="InterPro"/>
</dbReference>
<keyword evidence="2" id="KW-0479">Metal-binding</keyword>
<evidence type="ECO:0000256" key="1">
    <source>
        <dbReference type="ARBA" id="ARBA00005502"/>
    </source>
</evidence>